<proteinExistence type="predicted"/>
<sequence length="799" mass="88891">MGKKDETPEERAARKEKEKKEKKGDKKDKKDKKDETSEERAARKAKQAAKKAAEEKAAAKPKPRGPPPGRPPPVLKGGRGGGGGGYMDDMDLPSSGSEDETEAIVREEKEIVLGVKTEKEERKARQKELEAARKEAIAKEQAMQEDDDAFTIRCANLSDEAKELMANSKDIKIDGFSVAARGKELLNSTSMTIVHGRKYGLVGPNGMGKTTIMKLLARRKLPVPDFIDILLVEQEVVGDDRTALESVVAADVELMNLRKRKLELEAAMERVAKAEDKGGEDGHKEREAALADALAACQLSDDAETQGGRLGVLAVKAAREEAAELTADNFDLADELNKTYEKLDEKNDATAEARASKILHGLGFTIAKKDGTQTGPERFSMFNTTKSFSGGWRMRISLARALFIEPTCLLLDEPTNHLDLRAVIWLEEYLTRWKNTLLVVSHDRDFLSSVTTDIIHLHDQKLDQYRGSFDNFEEMYEQRRREANKAYEKYEKQIKQAKAAKGGQAKNKQQEVKNQAAKKLEKKNQKKGDKGMMQDDDDDGRGNSSAPTKWTDYNVEFHFPTPTELPPPLIGLTDCHFKYPKLEGFALENLNLGIDMGTRVGIIGPNGAGKSTLMNLLAGDLEPTAGDSRRSHKLRIGRYSQHFVDVLSMDENPVQYLLRSYLKPEGGSYKPEEIRAKLGKFGLPGHNHLTPIVKLSGGQKARVVFTAIHLSNPHILLMDEPTNHLDMQSIDALGDALDEFEGGVVLITHDAHICSKVLDNEKSEIWVVDEGRVDKFAGDFEDYRNQLVKEISAELDDDY</sequence>
<accession>A0A7S0IIM7</accession>
<dbReference type="InterPro" id="IPR050611">
    <property type="entry name" value="ABCF"/>
</dbReference>
<feature type="compositionally biased region" description="Gly residues" evidence="5">
    <location>
        <begin position="77"/>
        <end position="86"/>
    </location>
</feature>
<feature type="compositionally biased region" description="Basic and acidic residues" evidence="5">
    <location>
        <begin position="1"/>
        <end position="42"/>
    </location>
</feature>
<dbReference type="PROSITE" id="PS50893">
    <property type="entry name" value="ABC_TRANSPORTER_2"/>
    <property type="match status" value="2"/>
</dbReference>
<feature type="compositionally biased region" description="Pro residues" evidence="5">
    <location>
        <begin position="64"/>
        <end position="74"/>
    </location>
</feature>
<feature type="domain" description="ABC transporter" evidence="6">
    <location>
        <begin position="570"/>
        <end position="795"/>
    </location>
</feature>
<feature type="region of interest" description="Disordered" evidence="5">
    <location>
        <begin position="498"/>
        <end position="549"/>
    </location>
</feature>
<keyword evidence="1" id="KW-0677">Repeat</keyword>
<keyword evidence="2" id="KW-0547">Nucleotide-binding</keyword>
<evidence type="ECO:0000256" key="2">
    <source>
        <dbReference type="ARBA" id="ARBA00022741"/>
    </source>
</evidence>
<dbReference type="EMBL" id="HBEQ01012320">
    <property type="protein sequence ID" value="CAD8522997.1"/>
    <property type="molecule type" value="Transcribed_RNA"/>
</dbReference>
<dbReference type="FunFam" id="3.40.50.300:FF:001092">
    <property type="entry name" value="ATP-binding cassette sub-family F member 2"/>
    <property type="match status" value="1"/>
</dbReference>
<reference evidence="7" key="1">
    <citation type="submission" date="2021-01" db="EMBL/GenBank/DDBJ databases">
        <authorList>
            <person name="Corre E."/>
            <person name="Pelletier E."/>
            <person name="Niang G."/>
            <person name="Scheremetjew M."/>
            <person name="Finn R."/>
            <person name="Kale V."/>
            <person name="Holt S."/>
            <person name="Cochrane G."/>
            <person name="Meng A."/>
            <person name="Brown T."/>
            <person name="Cohen L."/>
        </authorList>
    </citation>
    <scope>NUCLEOTIDE SEQUENCE</scope>
    <source>
        <strain evidence="7">CCMP1723</strain>
    </source>
</reference>
<dbReference type="InterPro" id="IPR003593">
    <property type="entry name" value="AAA+_ATPase"/>
</dbReference>
<evidence type="ECO:0000256" key="3">
    <source>
        <dbReference type="ARBA" id="ARBA00022840"/>
    </source>
</evidence>
<dbReference type="Pfam" id="PF00005">
    <property type="entry name" value="ABC_tran"/>
    <property type="match status" value="2"/>
</dbReference>
<dbReference type="InterPro" id="IPR027417">
    <property type="entry name" value="P-loop_NTPase"/>
</dbReference>
<dbReference type="PANTHER" id="PTHR19211">
    <property type="entry name" value="ATP-BINDING TRANSPORT PROTEIN-RELATED"/>
    <property type="match status" value="1"/>
</dbReference>
<dbReference type="AlphaFoldDB" id="A0A7S0IIM7"/>
<feature type="compositionally biased region" description="Basic and acidic residues" evidence="5">
    <location>
        <begin position="518"/>
        <end position="533"/>
    </location>
</feature>
<protein>
    <recommendedName>
        <fullName evidence="6">ABC transporter domain-containing protein</fullName>
    </recommendedName>
</protein>
<feature type="domain" description="ABC transporter" evidence="6">
    <location>
        <begin position="171"/>
        <end position="484"/>
    </location>
</feature>
<evidence type="ECO:0000256" key="1">
    <source>
        <dbReference type="ARBA" id="ARBA00022737"/>
    </source>
</evidence>
<dbReference type="CDD" id="cd03221">
    <property type="entry name" value="ABCF_EF-3"/>
    <property type="match status" value="2"/>
</dbReference>
<evidence type="ECO:0000256" key="4">
    <source>
        <dbReference type="SAM" id="Coils"/>
    </source>
</evidence>
<dbReference type="GO" id="GO:0016887">
    <property type="term" value="F:ATP hydrolysis activity"/>
    <property type="evidence" value="ECO:0007669"/>
    <property type="project" value="InterPro"/>
</dbReference>
<feature type="coiled-coil region" evidence="4">
    <location>
        <begin position="115"/>
        <end position="174"/>
    </location>
</feature>
<dbReference type="InterPro" id="IPR017871">
    <property type="entry name" value="ABC_transporter-like_CS"/>
</dbReference>
<dbReference type="Gene3D" id="3.40.50.300">
    <property type="entry name" value="P-loop containing nucleotide triphosphate hydrolases"/>
    <property type="match status" value="3"/>
</dbReference>
<feature type="compositionally biased region" description="Low complexity" evidence="5">
    <location>
        <begin position="498"/>
        <end position="517"/>
    </location>
</feature>
<gene>
    <name evidence="7" type="ORF">MCOM1403_LOCUS9919</name>
</gene>
<dbReference type="PANTHER" id="PTHR19211:SF14">
    <property type="entry name" value="ATP-BINDING CASSETTE SUB-FAMILY F MEMBER 1"/>
    <property type="match status" value="1"/>
</dbReference>
<evidence type="ECO:0000259" key="6">
    <source>
        <dbReference type="PROSITE" id="PS50893"/>
    </source>
</evidence>
<feature type="coiled-coil region" evidence="4">
    <location>
        <begin position="315"/>
        <end position="353"/>
    </location>
</feature>
<dbReference type="FunFam" id="3.40.50.300:FF:001197">
    <property type="entry name" value="Putative ATP-binding cassette family ATPase"/>
    <property type="match status" value="1"/>
</dbReference>
<dbReference type="PROSITE" id="PS00211">
    <property type="entry name" value="ABC_TRANSPORTER_1"/>
    <property type="match status" value="1"/>
</dbReference>
<feature type="region of interest" description="Disordered" evidence="5">
    <location>
        <begin position="1"/>
        <end position="106"/>
    </location>
</feature>
<evidence type="ECO:0000313" key="7">
    <source>
        <dbReference type="EMBL" id="CAD8522997.1"/>
    </source>
</evidence>
<dbReference type="SUPFAM" id="SSF52540">
    <property type="entry name" value="P-loop containing nucleoside triphosphate hydrolases"/>
    <property type="match status" value="2"/>
</dbReference>
<keyword evidence="3" id="KW-0067">ATP-binding</keyword>
<dbReference type="GO" id="GO:0005524">
    <property type="term" value="F:ATP binding"/>
    <property type="evidence" value="ECO:0007669"/>
    <property type="project" value="UniProtKB-KW"/>
</dbReference>
<organism evidence="7">
    <name type="scientific">Micromonas pusilla</name>
    <name type="common">Picoplanktonic green alga</name>
    <name type="synonym">Chromulina pusilla</name>
    <dbReference type="NCBI Taxonomy" id="38833"/>
    <lineage>
        <taxon>Eukaryota</taxon>
        <taxon>Viridiplantae</taxon>
        <taxon>Chlorophyta</taxon>
        <taxon>Mamiellophyceae</taxon>
        <taxon>Mamiellales</taxon>
        <taxon>Mamiellaceae</taxon>
        <taxon>Micromonas</taxon>
    </lineage>
</organism>
<dbReference type="SMART" id="SM00382">
    <property type="entry name" value="AAA"/>
    <property type="match status" value="2"/>
</dbReference>
<dbReference type="InterPro" id="IPR003439">
    <property type="entry name" value="ABC_transporter-like_ATP-bd"/>
</dbReference>
<keyword evidence="4" id="KW-0175">Coiled coil</keyword>
<name>A0A7S0IIM7_MICPS</name>
<evidence type="ECO:0000256" key="5">
    <source>
        <dbReference type="SAM" id="MobiDB-lite"/>
    </source>
</evidence>